<keyword evidence="6" id="KW-0446">Lipid-binding</keyword>
<dbReference type="InterPro" id="IPR003593">
    <property type="entry name" value="AAA+_ATPase"/>
</dbReference>
<dbReference type="InterPro" id="IPR020591">
    <property type="entry name" value="Chromosome_initiator_DnaA-like"/>
</dbReference>
<dbReference type="InterPro" id="IPR027417">
    <property type="entry name" value="P-loop_NTPase"/>
</dbReference>
<evidence type="ECO:0000256" key="1">
    <source>
        <dbReference type="ARBA" id="ARBA00006583"/>
    </source>
</evidence>
<evidence type="ECO:0000256" key="3">
    <source>
        <dbReference type="ARBA" id="ARBA00022705"/>
    </source>
</evidence>
<evidence type="ECO:0000256" key="7">
    <source>
        <dbReference type="ARBA" id="ARBA00023125"/>
    </source>
</evidence>
<dbReference type="SUPFAM" id="SSF52540">
    <property type="entry name" value="P-loop containing nucleoside triphosphate hydrolases"/>
    <property type="match status" value="1"/>
</dbReference>
<feature type="non-terminal residue" evidence="9">
    <location>
        <position position="316"/>
    </location>
</feature>
<dbReference type="InterPro" id="IPR038454">
    <property type="entry name" value="DnaA_N_sf"/>
</dbReference>
<comment type="similarity">
    <text evidence="1">Belongs to the DnaA family.</text>
</comment>
<proteinExistence type="inferred from homology"/>
<dbReference type="FunFam" id="3.40.50.300:FF:000668">
    <property type="entry name" value="Chromosomal replication initiator protein DnaA"/>
    <property type="match status" value="1"/>
</dbReference>
<dbReference type="PANTHER" id="PTHR30050:SF2">
    <property type="entry name" value="CHROMOSOMAL REPLICATION INITIATOR PROTEIN DNAA"/>
    <property type="match status" value="1"/>
</dbReference>
<dbReference type="Gene3D" id="3.30.300.180">
    <property type="match status" value="1"/>
</dbReference>
<dbReference type="PRINTS" id="PR00051">
    <property type="entry name" value="DNAA"/>
</dbReference>
<dbReference type="InterPro" id="IPR024633">
    <property type="entry name" value="DnaA_N_dom"/>
</dbReference>
<dbReference type="Pfam" id="PF11638">
    <property type="entry name" value="DnaA_N"/>
    <property type="match status" value="1"/>
</dbReference>
<dbReference type="GO" id="GO:0005886">
    <property type="term" value="C:plasma membrane"/>
    <property type="evidence" value="ECO:0007669"/>
    <property type="project" value="TreeGrafter"/>
</dbReference>
<protein>
    <recommendedName>
        <fullName evidence="8">AAA+ ATPase domain-containing protein</fullName>
    </recommendedName>
</protein>
<keyword evidence="4" id="KW-0547">Nucleotide-binding</keyword>
<evidence type="ECO:0000313" key="9">
    <source>
        <dbReference type="EMBL" id="KKL79943.1"/>
    </source>
</evidence>
<dbReference type="EMBL" id="LAZR01023015">
    <property type="protein sequence ID" value="KKL79943.1"/>
    <property type="molecule type" value="Genomic_DNA"/>
</dbReference>
<evidence type="ECO:0000256" key="2">
    <source>
        <dbReference type="ARBA" id="ARBA00022490"/>
    </source>
</evidence>
<comment type="caution">
    <text evidence="9">The sequence shown here is derived from an EMBL/GenBank/DDBJ whole genome shotgun (WGS) entry which is preliminary data.</text>
</comment>
<evidence type="ECO:0000256" key="4">
    <source>
        <dbReference type="ARBA" id="ARBA00022741"/>
    </source>
</evidence>
<dbReference type="GO" id="GO:0008289">
    <property type="term" value="F:lipid binding"/>
    <property type="evidence" value="ECO:0007669"/>
    <property type="project" value="UniProtKB-KW"/>
</dbReference>
<evidence type="ECO:0000256" key="5">
    <source>
        <dbReference type="ARBA" id="ARBA00022840"/>
    </source>
</evidence>
<dbReference type="GO" id="GO:0003688">
    <property type="term" value="F:DNA replication origin binding"/>
    <property type="evidence" value="ECO:0007669"/>
    <property type="project" value="TreeGrafter"/>
</dbReference>
<dbReference type="Gene3D" id="1.10.8.60">
    <property type="match status" value="1"/>
</dbReference>
<keyword evidence="2" id="KW-0963">Cytoplasm</keyword>
<dbReference type="AlphaFoldDB" id="A0A0F9F0M9"/>
<keyword evidence="5" id="KW-0067">ATP-binding</keyword>
<dbReference type="GO" id="GO:0005524">
    <property type="term" value="F:ATP binding"/>
    <property type="evidence" value="ECO:0007669"/>
    <property type="project" value="UniProtKB-KW"/>
</dbReference>
<accession>A0A0F9F0M9</accession>
<feature type="domain" description="AAA+ ATPase" evidence="8">
    <location>
        <begin position="139"/>
        <end position="274"/>
    </location>
</feature>
<reference evidence="9" key="1">
    <citation type="journal article" date="2015" name="Nature">
        <title>Complex archaea that bridge the gap between prokaryotes and eukaryotes.</title>
        <authorList>
            <person name="Spang A."/>
            <person name="Saw J.H."/>
            <person name="Jorgensen S.L."/>
            <person name="Zaremba-Niedzwiedzka K."/>
            <person name="Martijn J."/>
            <person name="Lind A.E."/>
            <person name="van Eijk R."/>
            <person name="Schleper C."/>
            <person name="Guy L."/>
            <person name="Ettema T.J."/>
        </authorList>
    </citation>
    <scope>NUCLEOTIDE SEQUENCE</scope>
</reference>
<keyword evidence="3" id="KW-0235">DNA replication</keyword>
<evidence type="ECO:0000259" key="8">
    <source>
        <dbReference type="SMART" id="SM00382"/>
    </source>
</evidence>
<gene>
    <name evidence="9" type="ORF">LCGC14_2009740</name>
</gene>
<dbReference type="Gene3D" id="3.40.50.300">
    <property type="entry name" value="P-loop containing nucleotide triphosphate hydrolases"/>
    <property type="match status" value="1"/>
</dbReference>
<dbReference type="PANTHER" id="PTHR30050">
    <property type="entry name" value="CHROMOSOMAL REPLICATION INITIATOR PROTEIN DNAA"/>
    <property type="match status" value="1"/>
</dbReference>
<dbReference type="CDD" id="cd00009">
    <property type="entry name" value="AAA"/>
    <property type="match status" value="1"/>
</dbReference>
<dbReference type="Pfam" id="PF00308">
    <property type="entry name" value="Bac_DnaA"/>
    <property type="match status" value="1"/>
</dbReference>
<sequence length="316" mass="36315">MLTCKDQDVWLKFLEFIKKRISESEYKNWFSHIAVLDLNENEITLQVPSIFVQQYILDNYKKDLIIFLPTTKSGDLAINFVIKESKKKKIKSPILPASINNRDETSFNTQYTFDNFIEGPSNQFVKSAAFGVAQKPGKSFNPLFIHGGVGLGKTHLLHSLGNYITTHHKRSIIKCITTEAFINDLVANLRNKSVDRMKRFYRNLDVLIVDDIQFLQNRPNFEEEFCNTFESLINQNKQIVIASDNPPSHLKLSPRLIARMEWGLVAHLAIPDLETRVAILKQKATSINLNLSDDVAFYIAERIFNNIRQLEGAINR</sequence>
<organism evidence="9">
    <name type="scientific">marine sediment metagenome</name>
    <dbReference type="NCBI Taxonomy" id="412755"/>
    <lineage>
        <taxon>unclassified sequences</taxon>
        <taxon>metagenomes</taxon>
        <taxon>ecological metagenomes</taxon>
    </lineage>
</organism>
<name>A0A0F9F0M9_9ZZZZ</name>
<dbReference type="InterPro" id="IPR013317">
    <property type="entry name" value="DnaA_dom"/>
</dbReference>
<evidence type="ECO:0000256" key="6">
    <source>
        <dbReference type="ARBA" id="ARBA00023121"/>
    </source>
</evidence>
<dbReference type="GO" id="GO:0006270">
    <property type="term" value="P:DNA replication initiation"/>
    <property type="evidence" value="ECO:0007669"/>
    <property type="project" value="TreeGrafter"/>
</dbReference>
<keyword evidence="7" id="KW-0238">DNA-binding</keyword>
<dbReference type="SMART" id="SM00382">
    <property type="entry name" value="AAA"/>
    <property type="match status" value="1"/>
</dbReference>